<dbReference type="EMBL" id="BMED01000008">
    <property type="protein sequence ID" value="GGD00118.1"/>
    <property type="molecule type" value="Genomic_DNA"/>
</dbReference>
<dbReference type="RefSeq" id="WP_188569320.1">
    <property type="nucleotide sequence ID" value="NZ_BMED01000008.1"/>
</dbReference>
<proteinExistence type="predicted"/>
<gene>
    <name evidence="1" type="ORF">GCM10011396_54530</name>
</gene>
<evidence type="ECO:0000313" key="1">
    <source>
        <dbReference type="EMBL" id="GGD00118.1"/>
    </source>
</evidence>
<protein>
    <submittedName>
        <fullName evidence="1">Uncharacterized protein</fullName>
    </submittedName>
</protein>
<reference evidence="1" key="2">
    <citation type="submission" date="2020-09" db="EMBL/GenBank/DDBJ databases">
        <authorList>
            <person name="Sun Q."/>
            <person name="Zhou Y."/>
        </authorList>
    </citation>
    <scope>NUCLEOTIDE SEQUENCE</scope>
    <source>
        <strain evidence="1">CGMCC 1.10998</strain>
    </source>
</reference>
<dbReference type="AlphaFoldDB" id="A0A916XQW4"/>
<accession>A0A916XQW4</accession>
<dbReference type="Proteomes" id="UP000637423">
    <property type="component" value="Unassembled WGS sequence"/>
</dbReference>
<organism evidence="1 2">
    <name type="scientific">Undibacterium terreum</name>
    <dbReference type="NCBI Taxonomy" id="1224302"/>
    <lineage>
        <taxon>Bacteria</taxon>
        <taxon>Pseudomonadati</taxon>
        <taxon>Pseudomonadota</taxon>
        <taxon>Betaproteobacteria</taxon>
        <taxon>Burkholderiales</taxon>
        <taxon>Oxalobacteraceae</taxon>
        <taxon>Undibacterium</taxon>
    </lineage>
</organism>
<reference evidence="1" key="1">
    <citation type="journal article" date="2014" name="Int. J. Syst. Evol. Microbiol.">
        <title>Complete genome sequence of Corynebacterium casei LMG S-19264T (=DSM 44701T), isolated from a smear-ripened cheese.</title>
        <authorList>
            <consortium name="US DOE Joint Genome Institute (JGI-PGF)"/>
            <person name="Walter F."/>
            <person name="Albersmeier A."/>
            <person name="Kalinowski J."/>
            <person name="Ruckert C."/>
        </authorList>
    </citation>
    <scope>NUCLEOTIDE SEQUENCE</scope>
    <source>
        <strain evidence="1">CGMCC 1.10998</strain>
    </source>
</reference>
<sequence>MHLLWAGLSAPIVPTPADELPDPPTTSDPVNFDARSDASLLAQQGMVPQFNAGLQNVYMPAAISTAPTGTKIASGALPADWLTTSTAGAGKKQLNGSWTTTGLAAAGAGTDVRYYRIAVNADNRDCIQGLVSQPYAFSTLYNTVGKQVDQGGNVYQVINPGTSAASGGPTGTGNSIVDGTVTWKYIGPKDLRTDNTNVSTGQPFNPSQWDIIIGNA</sequence>
<evidence type="ECO:0000313" key="2">
    <source>
        <dbReference type="Proteomes" id="UP000637423"/>
    </source>
</evidence>
<comment type="caution">
    <text evidence="1">The sequence shown here is derived from an EMBL/GenBank/DDBJ whole genome shotgun (WGS) entry which is preliminary data.</text>
</comment>
<name>A0A916XQW4_9BURK</name>
<keyword evidence="2" id="KW-1185">Reference proteome</keyword>